<comment type="caution">
    <text evidence="8">The sequence shown here is derived from an EMBL/GenBank/DDBJ whole genome shotgun (WGS) entry which is preliminary data.</text>
</comment>
<dbReference type="InterPro" id="IPR024790">
    <property type="entry name" value="APC4_long_dom"/>
</dbReference>
<evidence type="ECO:0000313" key="8">
    <source>
        <dbReference type="EMBL" id="KAF5836570.1"/>
    </source>
</evidence>
<feature type="region of interest" description="Disordered" evidence="6">
    <location>
        <begin position="893"/>
        <end position="951"/>
    </location>
</feature>
<name>A0ABQ7GPN7_DUNSA</name>
<evidence type="ECO:0000256" key="6">
    <source>
        <dbReference type="SAM" id="MobiDB-lite"/>
    </source>
</evidence>
<feature type="compositionally biased region" description="Gly residues" evidence="6">
    <location>
        <begin position="815"/>
        <end position="825"/>
    </location>
</feature>
<keyword evidence="2" id="KW-0132">Cell division</keyword>
<dbReference type="EMBL" id="MU069654">
    <property type="protein sequence ID" value="KAF5836570.1"/>
    <property type="molecule type" value="Genomic_DNA"/>
</dbReference>
<evidence type="ECO:0000256" key="5">
    <source>
        <dbReference type="ARBA" id="ARBA00023306"/>
    </source>
</evidence>
<dbReference type="PANTHER" id="PTHR13260">
    <property type="entry name" value="ANAPHASE PROMOTING COMPLEX SUBUNIT 4 APC4"/>
    <property type="match status" value="1"/>
</dbReference>
<evidence type="ECO:0000256" key="2">
    <source>
        <dbReference type="ARBA" id="ARBA00022618"/>
    </source>
</evidence>
<feature type="compositionally biased region" description="Low complexity" evidence="6">
    <location>
        <begin position="505"/>
        <end position="526"/>
    </location>
</feature>
<reference evidence="8" key="1">
    <citation type="submission" date="2017-08" db="EMBL/GenBank/DDBJ databases">
        <authorList>
            <person name="Polle J.E."/>
            <person name="Barry K."/>
            <person name="Cushman J."/>
            <person name="Schmutz J."/>
            <person name="Tran D."/>
            <person name="Hathwaick L.T."/>
            <person name="Yim W.C."/>
            <person name="Jenkins J."/>
            <person name="Mckie-Krisberg Z.M."/>
            <person name="Prochnik S."/>
            <person name="Lindquist E."/>
            <person name="Dockter R.B."/>
            <person name="Adam C."/>
            <person name="Molina H."/>
            <person name="Bunkerborg J."/>
            <person name="Jin E."/>
            <person name="Buchheim M."/>
            <person name="Magnuson J."/>
        </authorList>
    </citation>
    <scope>NUCLEOTIDE SEQUENCE</scope>
    <source>
        <strain evidence="8">CCAP 19/18</strain>
    </source>
</reference>
<feature type="compositionally biased region" description="Polar residues" evidence="6">
    <location>
        <begin position="799"/>
        <end position="809"/>
    </location>
</feature>
<evidence type="ECO:0000259" key="7">
    <source>
        <dbReference type="Pfam" id="PF12896"/>
    </source>
</evidence>
<gene>
    <name evidence="8" type="ORF">DUNSADRAFT_5723</name>
</gene>
<proteinExistence type="predicted"/>
<feature type="region of interest" description="Disordered" evidence="6">
    <location>
        <begin position="486"/>
        <end position="526"/>
    </location>
</feature>
<organism evidence="8 9">
    <name type="scientific">Dunaliella salina</name>
    <name type="common">Green alga</name>
    <name type="synonym">Protococcus salinus</name>
    <dbReference type="NCBI Taxonomy" id="3046"/>
    <lineage>
        <taxon>Eukaryota</taxon>
        <taxon>Viridiplantae</taxon>
        <taxon>Chlorophyta</taxon>
        <taxon>core chlorophytes</taxon>
        <taxon>Chlorophyceae</taxon>
        <taxon>CS clade</taxon>
        <taxon>Chlamydomonadales</taxon>
        <taxon>Dunaliellaceae</taxon>
        <taxon>Dunaliella</taxon>
    </lineage>
</organism>
<feature type="region of interest" description="Disordered" evidence="6">
    <location>
        <begin position="130"/>
        <end position="171"/>
    </location>
</feature>
<feature type="domain" description="Anaphase-promoting complex subunit 4 long" evidence="7">
    <location>
        <begin position="205"/>
        <end position="403"/>
    </location>
</feature>
<keyword evidence="9" id="KW-1185">Reference proteome</keyword>
<dbReference type="InterPro" id="IPR024789">
    <property type="entry name" value="APC4"/>
</dbReference>
<feature type="region of interest" description="Disordered" evidence="6">
    <location>
        <begin position="1008"/>
        <end position="1042"/>
    </location>
</feature>
<keyword evidence="5" id="KW-0131">Cell cycle</keyword>
<feature type="compositionally biased region" description="Low complexity" evidence="6">
    <location>
        <begin position="895"/>
        <end position="909"/>
    </location>
</feature>
<sequence>MMQHANFHPPGVPIVSLAWVDATPSGQAHTNYRKLFQYRYSRFFSRPPHNPNPKAAAMAAAGSDLDITGSAPANEWPAPPEVLGLLVSSDVHGSVHLSAFGLKQLAALSSSPPSRRFDGAQRCFEHGGEEFSKVGQQQQQQHQHQQPKEQNQQQQQQQQQQDQQQHQQNMQIQAHLAHDLQYLVTTSCSEGSIVQGGLGCMVRHMGAMHSQQQPLLQLSVLSWTLKEMLELAALGVTSASKEWSSAQQEVSKRHRQMVNTLEDHDPSATDPAGELACMLAAGHVSPGMHAFLTGTLTEHGLRRMAKMVDSAVQAVHAILLDQVAPAVEVATFVLGELRGLATGLGPSSASALGLQVADCRAAEVECSKLVLQAEALRLSLTRIGCQYRAFHTWLLKTVLLLEEEENTEGSDGPPQNAAALVVVSVRKVLDFLSSQFLEDAVAPDLQEPSVSPHHEGCCPASLVFDPVLPQDEIKALQDLMVGCFPEDSPASGKSEGNPSRPMFGAPPAAEETEEQASGSSSRSAWPSRPFSAQLQLVSELAKQLDHSVCSALSPACSTVLEVQLLPHCAQPSTPSLPGQELPSGPQQLPHTPHTIPNTDRLPCGKTWCVQMSQGTRGVGGGASKRGAKSFSSVAYIAVHVPAKTLSSAAAAATAAAPAPAAAPPAAAAATAPVTAAASGYVAPQPSVSPVAALNAASKSEPPHSKASPHSLLAGQLAQSHGTSGLLLARLSMPTTTSPSSSGGHQPKGGVQVEGLLVLLQPQHAILDIASYKDEHLALLLHCAHSPHSNSEGMVDGAGNATQGGSTNQAPDEESGNGGGGGGGDIDAGAHRSRGGHLAVGISNSSSTGASGSGGVLVLLPPPQLQPVEDLGGSSTSLLQACIQQGHVESLSSLSQAHCQQDQHQHQQGQEDGGTGSGCPPPGLRARGHGSPAASTLEQPSGDERACDTEQQGHPAQAFNFERQAHGSVAARVEEAVGADAFRPPLLMSGPRGVAVACTGGGKAVVLDMQEDEEPEEQEELGDGDDEGHAEDEDDGGAMQEDA</sequence>
<evidence type="ECO:0000256" key="3">
    <source>
        <dbReference type="ARBA" id="ARBA00022776"/>
    </source>
</evidence>
<feature type="region of interest" description="Disordered" evidence="6">
    <location>
        <begin position="787"/>
        <end position="854"/>
    </location>
</feature>
<feature type="compositionally biased region" description="Low complexity" evidence="6">
    <location>
        <begin position="136"/>
        <end position="171"/>
    </location>
</feature>
<accession>A0ABQ7GPN7</accession>
<keyword evidence="4" id="KW-0833">Ubl conjugation pathway</keyword>
<dbReference type="PANTHER" id="PTHR13260:SF0">
    <property type="entry name" value="ANAPHASE-PROMOTING COMPLEX SUBUNIT 4"/>
    <property type="match status" value="1"/>
</dbReference>
<evidence type="ECO:0000256" key="4">
    <source>
        <dbReference type="ARBA" id="ARBA00022786"/>
    </source>
</evidence>
<keyword evidence="3" id="KW-0498">Mitosis</keyword>
<dbReference type="Proteomes" id="UP000815325">
    <property type="component" value="Unassembled WGS sequence"/>
</dbReference>
<protein>
    <recommendedName>
        <fullName evidence="1">Anaphase-promoting complex subunit 4</fullName>
    </recommendedName>
</protein>
<evidence type="ECO:0000256" key="1">
    <source>
        <dbReference type="ARBA" id="ARBA00016067"/>
    </source>
</evidence>
<dbReference type="Pfam" id="PF12896">
    <property type="entry name" value="ANAPC4"/>
    <property type="match status" value="1"/>
</dbReference>
<evidence type="ECO:0000313" key="9">
    <source>
        <dbReference type="Proteomes" id="UP000815325"/>
    </source>
</evidence>
<feature type="compositionally biased region" description="Low complexity" evidence="6">
    <location>
        <begin position="839"/>
        <end position="849"/>
    </location>
</feature>